<dbReference type="PANTHER" id="PTHR48063:SF112">
    <property type="entry name" value="RECEPTOR LIKE PROTEIN 30-LIKE"/>
    <property type="match status" value="1"/>
</dbReference>
<feature type="transmembrane region" description="Helical" evidence="12">
    <location>
        <begin position="894"/>
        <end position="917"/>
    </location>
</feature>
<evidence type="ECO:0000259" key="14">
    <source>
        <dbReference type="Pfam" id="PF23598"/>
    </source>
</evidence>
<accession>A0A1S3UZI1</accession>
<keyword evidence="10" id="KW-0675">Receptor</keyword>
<dbReference type="RefSeq" id="XP_014511460.1">
    <property type="nucleotide sequence ID" value="XM_014655974.2"/>
</dbReference>
<dbReference type="Proteomes" id="UP000087766">
    <property type="component" value="Chromosome 8"/>
</dbReference>
<dbReference type="Pfam" id="PF08263">
    <property type="entry name" value="LRRNT_2"/>
    <property type="match status" value="1"/>
</dbReference>
<evidence type="ECO:0000256" key="9">
    <source>
        <dbReference type="ARBA" id="ARBA00023136"/>
    </source>
</evidence>
<evidence type="ECO:0000256" key="10">
    <source>
        <dbReference type="ARBA" id="ARBA00023170"/>
    </source>
</evidence>
<evidence type="ECO:0000256" key="4">
    <source>
        <dbReference type="ARBA" id="ARBA00022614"/>
    </source>
</evidence>
<comment type="similarity">
    <text evidence="2">Belongs to the RLP family.</text>
</comment>
<keyword evidence="6" id="KW-0732">Signal</keyword>
<dbReference type="PRINTS" id="PR00019">
    <property type="entry name" value="LEURICHRPT"/>
</dbReference>
<sequence length="947" mass="105326">MPLITHTTNNLFHSDSPSDMQSSSCLSFDFAVTFLVTAFALLSSSAHSSLGCIEEERQALLNIKESFKDSSSRLSSWKGSDCCQWKGLGCSNISGHVIKLDLRNPCSPPVYQRYSPPDCPFYENVLEAQHVHPSILQLKYLTFLDLSGNRFPNSSIPMFIQSLEHLQTLSLSDSLFSGRIPHVLGNLTKLNYLDLGLSSHLFVDDSDWISKLSSLQYLDLSHVNLGKAENLLQVVSMLPSLSEIHLAKCRLNELFPHQLTRAINFSRAQVLNLAENELEDRMLGAFQNLTSVTYIDLSDNNLISTPFWLSSCTKLNTLMLNNNALFGSFPPLQNMSSLTVLDLSNNNFDYVPSWLAMLKGLAVLDLEGNNLSHIQGSLASILGNCCHLQELYMSGNKIQGDALGDSIPSGCISYDLERLYLSYNELDRFPEWLKQFVNLQYLDLSENHINGSIPHTIGQLNKLVTLYLQSNKLSGNIPYSLVQLQNLQNLDINQNHLEGLIADIRLPKNLLYLNLTNNHITGSLPQDIDDRLPNLTHLLLGNNLISGSIPNSLCNLDLYHLELSENMLSGEIPNCWTASQNQLTAINLASNKLSGVIPSSFGNLLGLNWFHLNNNTLHGSFPSSLRNLKNLLILDIGENLMSGILPSWIGNTFSSLQILILRQNKFSGTIPSELCQLSALQILDLSNNNLTGSIPHCIGNLTGMILGKNSVSQSSKNMTDKLKVENLEWYEQQVRQVLKGRELDYTRIVKLLFNMDLSNNNLSGSIPEGITLLSALHGLNLSHNHLSGQIPKKIGEMKSLESLDLSHNQLSGTISDSVSSLTSLSHLNLSSNNLSGPIPKGTQLTTLDDDFIYAGNPFLCGPPLPNECFLDDSQHGHEVEEQNEDGNEDKLEKIWFYFVIAIGYAIGFWAVIGSLFMSRSWRHAHCRCIDEMVRRIKSLQCSCQGLR</sequence>
<name>A0A1S3UZI1_VIGRR</name>
<dbReference type="Pfam" id="PF00560">
    <property type="entry name" value="LRR_1"/>
    <property type="match status" value="9"/>
</dbReference>
<comment type="subcellular location">
    <subcellularLocation>
        <location evidence="1">Cell membrane</location>
        <topology evidence="1">Single-pass type I membrane protein</topology>
    </subcellularLocation>
</comment>
<dbReference type="Gene3D" id="3.80.10.10">
    <property type="entry name" value="Ribonuclease Inhibitor"/>
    <property type="match status" value="5"/>
</dbReference>
<evidence type="ECO:0000256" key="1">
    <source>
        <dbReference type="ARBA" id="ARBA00004251"/>
    </source>
</evidence>
<dbReference type="SMART" id="SM00365">
    <property type="entry name" value="LRR_SD22"/>
    <property type="match status" value="9"/>
</dbReference>
<dbReference type="InterPro" id="IPR055414">
    <property type="entry name" value="LRR_R13L4/SHOC2-like"/>
</dbReference>
<dbReference type="InterPro" id="IPR001611">
    <property type="entry name" value="Leu-rich_rpt"/>
</dbReference>
<reference evidence="15" key="1">
    <citation type="journal article" date="2014" name="Nat. Commun.">
        <title>Genome sequence of mungbean and insights into evolution within Vigna species.</title>
        <authorList>
            <person name="Kang Y.J."/>
            <person name="Kim S.K."/>
            <person name="Kim M.Y."/>
            <person name="Lestari P."/>
            <person name="Kim K.H."/>
            <person name="Ha B.K."/>
            <person name="Jun T.H."/>
            <person name="Hwang W.J."/>
            <person name="Lee T."/>
            <person name="Lee J."/>
            <person name="Shim S."/>
            <person name="Yoon M.Y."/>
            <person name="Jang Y.E."/>
            <person name="Han K.S."/>
            <person name="Taeprayoon P."/>
            <person name="Yoon N."/>
            <person name="Somta P."/>
            <person name="Tanya P."/>
            <person name="Kim K.S."/>
            <person name="Gwag J.G."/>
            <person name="Moon J.K."/>
            <person name="Lee Y.H."/>
            <person name="Park B.S."/>
            <person name="Bombarely A."/>
            <person name="Doyle J.J."/>
            <person name="Jackson S.A."/>
            <person name="Schafleitner R."/>
            <person name="Srinives P."/>
            <person name="Varshney R.K."/>
            <person name="Lee S.H."/>
        </authorList>
    </citation>
    <scope>NUCLEOTIDE SEQUENCE [LARGE SCALE GENOMIC DNA]</scope>
    <source>
        <strain evidence="15">cv. VC1973A</strain>
    </source>
</reference>
<dbReference type="STRING" id="3916.A0A1S3UZI1"/>
<dbReference type="PROSITE" id="PS51450">
    <property type="entry name" value="LRR"/>
    <property type="match status" value="2"/>
</dbReference>
<dbReference type="InterPro" id="IPR013210">
    <property type="entry name" value="LRR_N_plant-typ"/>
</dbReference>
<dbReference type="SUPFAM" id="SSF52058">
    <property type="entry name" value="L domain-like"/>
    <property type="match status" value="3"/>
</dbReference>
<keyword evidence="5 12" id="KW-0812">Transmembrane</keyword>
<keyword evidence="9 12" id="KW-0472">Membrane</keyword>
<dbReference type="AlphaFoldDB" id="A0A1S3UZI1"/>
<proteinExistence type="inferred from homology"/>
<keyword evidence="11" id="KW-0325">Glycoprotein</keyword>
<evidence type="ECO:0000256" key="8">
    <source>
        <dbReference type="ARBA" id="ARBA00022989"/>
    </source>
</evidence>
<evidence type="ECO:0000256" key="7">
    <source>
        <dbReference type="ARBA" id="ARBA00022737"/>
    </source>
</evidence>
<keyword evidence="15" id="KW-1185">Reference proteome</keyword>
<dbReference type="InterPro" id="IPR046956">
    <property type="entry name" value="RLP23-like"/>
</dbReference>
<protein>
    <submittedName>
        <fullName evidence="16">LRR receptor-like serine/threonine-protein kinase GSO1</fullName>
    </submittedName>
</protein>
<evidence type="ECO:0000256" key="2">
    <source>
        <dbReference type="ARBA" id="ARBA00009592"/>
    </source>
</evidence>
<dbReference type="InterPro" id="IPR032675">
    <property type="entry name" value="LRR_dom_sf"/>
</dbReference>
<dbReference type="GeneID" id="106770151"/>
<keyword evidence="7" id="KW-0677">Repeat</keyword>
<evidence type="ECO:0000256" key="12">
    <source>
        <dbReference type="SAM" id="Phobius"/>
    </source>
</evidence>
<keyword evidence="8 12" id="KW-1133">Transmembrane helix</keyword>
<feature type="domain" description="Disease resistance R13L4/SHOC-2-like LRR" evidence="14">
    <location>
        <begin position="269"/>
        <end position="470"/>
    </location>
</feature>
<feature type="domain" description="Leucine-rich repeat-containing N-terminal plant-type" evidence="13">
    <location>
        <begin position="54"/>
        <end position="91"/>
    </location>
</feature>
<evidence type="ECO:0000256" key="11">
    <source>
        <dbReference type="ARBA" id="ARBA00023180"/>
    </source>
</evidence>
<dbReference type="Pfam" id="PF13855">
    <property type="entry name" value="LRR_8"/>
    <property type="match status" value="1"/>
</dbReference>
<keyword evidence="3" id="KW-1003">Cell membrane</keyword>
<gene>
    <name evidence="16" type="primary">LOC106770151</name>
</gene>
<evidence type="ECO:0000313" key="16">
    <source>
        <dbReference type="RefSeq" id="XP_014511460.1"/>
    </source>
</evidence>
<dbReference type="Pfam" id="PF23598">
    <property type="entry name" value="LRR_14"/>
    <property type="match status" value="1"/>
</dbReference>
<evidence type="ECO:0000259" key="13">
    <source>
        <dbReference type="Pfam" id="PF08263"/>
    </source>
</evidence>
<dbReference type="OrthoDB" id="1060944at2759"/>
<dbReference type="PANTHER" id="PTHR48063">
    <property type="entry name" value="LRR RECEPTOR-LIKE KINASE"/>
    <property type="match status" value="1"/>
</dbReference>
<dbReference type="InterPro" id="IPR003591">
    <property type="entry name" value="Leu-rich_rpt_typical-subtyp"/>
</dbReference>
<evidence type="ECO:0000256" key="5">
    <source>
        <dbReference type="ARBA" id="ARBA00022692"/>
    </source>
</evidence>
<organism evidence="15 16">
    <name type="scientific">Vigna radiata var. radiata</name>
    <name type="common">Mung bean</name>
    <name type="synonym">Phaseolus aureus</name>
    <dbReference type="NCBI Taxonomy" id="3916"/>
    <lineage>
        <taxon>Eukaryota</taxon>
        <taxon>Viridiplantae</taxon>
        <taxon>Streptophyta</taxon>
        <taxon>Embryophyta</taxon>
        <taxon>Tracheophyta</taxon>
        <taxon>Spermatophyta</taxon>
        <taxon>Magnoliopsida</taxon>
        <taxon>eudicotyledons</taxon>
        <taxon>Gunneridae</taxon>
        <taxon>Pentapetalae</taxon>
        <taxon>rosids</taxon>
        <taxon>fabids</taxon>
        <taxon>Fabales</taxon>
        <taxon>Fabaceae</taxon>
        <taxon>Papilionoideae</taxon>
        <taxon>50 kb inversion clade</taxon>
        <taxon>NPAAA clade</taxon>
        <taxon>indigoferoid/millettioid clade</taxon>
        <taxon>Phaseoleae</taxon>
        <taxon>Vigna</taxon>
    </lineage>
</organism>
<dbReference type="SMART" id="SM00369">
    <property type="entry name" value="LRR_TYP"/>
    <property type="match status" value="10"/>
</dbReference>
<dbReference type="FunFam" id="3.80.10.10:FF:000095">
    <property type="entry name" value="LRR receptor-like serine/threonine-protein kinase GSO1"/>
    <property type="match status" value="2"/>
</dbReference>
<dbReference type="FunFam" id="3.80.10.10:FF:000111">
    <property type="entry name" value="LRR receptor-like serine/threonine-protein kinase ERECTA"/>
    <property type="match status" value="1"/>
</dbReference>
<dbReference type="KEGG" id="vra:106770151"/>
<evidence type="ECO:0000313" key="15">
    <source>
        <dbReference type="Proteomes" id="UP000087766"/>
    </source>
</evidence>
<evidence type="ECO:0000256" key="3">
    <source>
        <dbReference type="ARBA" id="ARBA00022475"/>
    </source>
</evidence>
<reference evidence="16" key="2">
    <citation type="submission" date="2025-08" db="UniProtKB">
        <authorList>
            <consortium name="RefSeq"/>
        </authorList>
    </citation>
    <scope>IDENTIFICATION</scope>
    <source>
        <tissue evidence="16">Leaf</tissue>
    </source>
</reference>
<keyword evidence="4" id="KW-0433">Leucine-rich repeat</keyword>
<evidence type="ECO:0000256" key="6">
    <source>
        <dbReference type="ARBA" id="ARBA00022729"/>
    </source>
</evidence>
<dbReference type="GO" id="GO:0005886">
    <property type="term" value="C:plasma membrane"/>
    <property type="evidence" value="ECO:0007669"/>
    <property type="project" value="UniProtKB-SubCell"/>
</dbReference>